<evidence type="ECO:0000313" key="2">
    <source>
        <dbReference type="Proteomes" id="UP000299102"/>
    </source>
</evidence>
<comment type="caution">
    <text evidence="1">The sequence shown here is derived from an EMBL/GenBank/DDBJ whole genome shotgun (WGS) entry which is preliminary data.</text>
</comment>
<proteinExistence type="predicted"/>
<reference evidence="1 2" key="1">
    <citation type="journal article" date="2019" name="Commun. Biol.">
        <title>The bagworm genome reveals a unique fibroin gene that provides high tensile strength.</title>
        <authorList>
            <person name="Kono N."/>
            <person name="Nakamura H."/>
            <person name="Ohtoshi R."/>
            <person name="Tomita M."/>
            <person name="Numata K."/>
            <person name="Arakawa K."/>
        </authorList>
    </citation>
    <scope>NUCLEOTIDE SEQUENCE [LARGE SCALE GENOMIC DNA]</scope>
</reference>
<name>A0A4C1TJA5_EUMVA</name>
<organism evidence="1 2">
    <name type="scientific">Eumeta variegata</name>
    <name type="common">Bagworm moth</name>
    <name type="synonym">Eumeta japonica</name>
    <dbReference type="NCBI Taxonomy" id="151549"/>
    <lineage>
        <taxon>Eukaryota</taxon>
        <taxon>Metazoa</taxon>
        <taxon>Ecdysozoa</taxon>
        <taxon>Arthropoda</taxon>
        <taxon>Hexapoda</taxon>
        <taxon>Insecta</taxon>
        <taxon>Pterygota</taxon>
        <taxon>Neoptera</taxon>
        <taxon>Endopterygota</taxon>
        <taxon>Lepidoptera</taxon>
        <taxon>Glossata</taxon>
        <taxon>Ditrysia</taxon>
        <taxon>Tineoidea</taxon>
        <taxon>Psychidae</taxon>
        <taxon>Oiketicinae</taxon>
        <taxon>Eumeta</taxon>
    </lineage>
</organism>
<accession>A0A4C1TJA5</accession>
<dbReference type="Proteomes" id="UP000299102">
    <property type="component" value="Unassembled WGS sequence"/>
</dbReference>
<evidence type="ECO:0000313" key="1">
    <source>
        <dbReference type="EMBL" id="GBP13381.1"/>
    </source>
</evidence>
<dbReference type="EMBL" id="BGZK01000057">
    <property type="protein sequence ID" value="GBP13381.1"/>
    <property type="molecule type" value="Genomic_DNA"/>
</dbReference>
<dbReference type="AlphaFoldDB" id="A0A4C1TJA5"/>
<gene>
    <name evidence="1" type="ORF">EVAR_4147_1</name>
</gene>
<sequence>MRPLLPSSAAEPVICGRFSARPCPLGKSGVARGDALDVRLRNVGCIQEEEQSQRCRTSPTSSIVRIRWAENAENGWLPASGDTPTEKYTHLPPVAFELKKIKFLLPLQFTQIDKRTVGCREAIRIAITQFKSI</sequence>
<protein>
    <submittedName>
        <fullName evidence="1">Uncharacterized protein</fullName>
    </submittedName>
</protein>
<keyword evidence="2" id="KW-1185">Reference proteome</keyword>